<dbReference type="SUPFAM" id="SSF57903">
    <property type="entry name" value="FYVE/PHD zinc finger"/>
    <property type="match status" value="2"/>
</dbReference>
<evidence type="ECO:0000256" key="5">
    <source>
        <dbReference type="SAM" id="MobiDB-lite"/>
    </source>
</evidence>
<dbReference type="EMBL" id="ACFW01000043">
    <property type="protein sequence ID" value="EER25206.1"/>
    <property type="molecule type" value="Genomic_DNA"/>
</dbReference>
<dbReference type="InterPro" id="IPR052819">
    <property type="entry name" value="Chromatin_regulatory_protein"/>
</dbReference>
<feature type="region of interest" description="Disordered" evidence="5">
    <location>
        <begin position="1"/>
        <end position="125"/>
    </location>
</feature>
<keyword evidence="1" id="KW-0479">Metal-binding</keyword>
<feature type="domain" description="PHD-type" evidence="6">
    <location>
        <begin position="524"/>
        <end position="573"/>
    </location>
</feature>
<feature type="compositionally biased region" description="Polar residues" evidence="5">
    <location>
        <begin position="424"/>
        <end position="435"/>
    </location>
</feature>
<sequence length="893" mass="97726">MAPQLRSRTRAATQGSSRPSTPLDAPQNNTTAAGSENSRPKKQRKTGANTSVPVDSEEPTRQRQRKTRVGPSQADQESTQQQASQDAAPQQPALRNIIIPPLHERNGPPCQENNWYLPKSTWKEPPEAKLRPSFVDAGWQRGGIFQSQFALGARPTRSNLKIAKLLEDEEPVSTPKPAPKPAPKKKPKSKRGRVAKSRWSRKKSKKSTNTTKSAKAAQAVEQAINESTAASTSAQESTTPEDTPTHQADENITGDNEHDARQTRSASGSNLDTNGAEPVNSSTAPSIPVDLKCSRERFNEVLGSAISRAEASQDTKVAEGLRWMLDASGTDPFLLKIMDNVVAEPTTDNMSVFQTALRDAVKKAKAEKPAATTAAAALGREDSTSSLSTAKSLEAEALAAASSEPADVPVPVSEEVAQAAESENVGSEQAASTGSGVAPVLSGRGRKRRPEDPELVALAAKKSKLLKEEFPGYHVRESDVRTQIVPQPQPPRRVVRLPEDDDVISVGSDETRRSRAHAEEVDNIDFCRVCNGTGNLLCCDGCVDSFHFGCLNPPLDANFPPAGRWFCTTCEEKGPGAVFEAAMGSIPRARYEVPTEIREEFAEVHTAPDGSYQLLREERLPPTVTEGVSELNPKQKEERRPEVFVERDAKGKLIFCAKCHRANLDGERQIMKCDHCSLYWHLDCLDENYTHPPLQFSGSSNPRHYWKCPNHLDNMLHALGGVRLRRRRRHHEHEDLELLPPSYEIDNFHEQEFYGKSYRVSERGLIQNFIQHVKREYAEDKALKAMKAAEEQARALLVPAGGTPGSSSEVANADSVLANLRPEEREGAMALLVMAEPQPASSRVGQLVSQLVADSPETIRNATSEVDLLQSLQGLISQRLCELAATSSTDVTN</sequence>
<dbReference type="InterPro" id="IPR019787">
    <property type="entry name" value="Znf_PHD-finger"/>
</dbReference>
<accession>C5PDP5</accession>
<dbReference type="CDD" id="cd15534">
    <property type="entry name" value="PHD2_PHF12_Rco1"/>
    <property type="match status" value="1"/>
</dbReference>
<dbReference type="PROSITE" id="PS50016">
    <property type="entry name" value="ZF_PHD_2"/>
    <property type="match status" value="1"/>
</dbReference>
<dbReference type="KEGG" id="cpw:9692822"/>
<keyword evidence="3" id="KW-0862">Zinc</keyword>
<feature type="compositionally biased region" description="Polar residues" evidence="5">
    <location>
        <begin position="10"/>
        <end position="37"/>
    </location>
</feature>
<feature type="region of interest" description="Disordered" evidence="5">
    <location>
        <begin position="416"/>
        <end position="453"/>
    </location>
</feature>
<dbReference type="Proteomes" id="UP000009084">
    <property type="component" value="Unassembled WGS sequence"/>
</dbReference>
<evidence type="ECO:0000256" key="3">
    <source>
        <dbReference type="ARBA" id="ARBA00022833"/>
    </source>
</evidence>
<organism evidence="7 8">
    <name type="scientific">Coccidioides posadasii (strain C735)</name>
    <name type="common">Valley fever fungus</name>
    <dbReference type="NCBI Taxonomy" id="222929"/>
    <lineage>
        <taxon>Eukaryota</taxon>
        <taxon>Fungi</taxon>
        <taxon>Dikarya</taxon>
        <taxon>Ascomycota</taxon>
        <taxon>Pezizomycotina</taxon>
        <taxon>Eurotiomycetes</taxon>
        <taxon>Eurotiomycetidae</taxon>
        <taxon>Onygenales</taxon>
        <taxon>Onygenaceae</taxon>
        <taxon>Coccidioides</taxon>
    </lineage>
</organism>
<keyword evidence="2 4" id="KW-0863">Zinc-finger</keyword>
<proteinExistence type="predicted"/>
<reference evidence="7 8" key="1">
    <citation type="journal article" date="2009" name="Genome Res.">
        <title>Comparative genomic analyses of the human fungal pathogens Coccidioides and their relatives.</title>
        <authorList>
            <person name="Sharpton T.J."/>
            <person name="Stajich J.E."/>
            <person name="Rounsley S.D."/>
            <person name="Gardner M.J."/>
            <person name="Wortman J.R."/>
            <person name="Jordar V.S."/>
            <person name="Maiti R."/>
            <person name="Kodira C.D."/>
            <person name="Neafsey D.E."/>
            <person name="Zeng Q."/>
            <person name="Hung C.-Y."/>
            <person name="McMahan C."/>
            <person name="Muszewska A."/>
            <person name="Grynberg M."/>
            <person name="Mandel M.A."/>
            <person name="Kellner E.M."/>
            <person name="Barker B.M."/>
            <person name="Galgiani J.N."/>
            <person name="Orbach M.J."/>
            <person name="Kirkland T.N."/>
            <person name="Cole G.T."/>
            <person name="Henn M.R."/>
            <person name="Birren B.W."/>
            <person name="Taylor J.W."/>
        </authorList>
    </citation>
    <scope>NUCLEOTIDE SEQUENCE [LARGE SCALE GENOMIC DNA]</scope>
    <source>
        <strain evidence="8">C735</strain>
    </source>
</reference>
<feature type="compositionally biased region" description="Low complexity" evidence="5">
    <location>
        <begin position="207"/>
        <end position="219"/>
    </location>
</feature>
<dbReference type="Gene3D" id="3.30.40.10">
    <property type="entry name" value="Zinc/RING finger domain, C3HC4 (zinc finger)"/>
    <property type="match status" value="2"/>
</dbReference>
<evidence type="ECO:0000313" key="8">
    <source>
        <dbReference type="Proteomes" id="UP000009084"/>
    </source>
</evidence>
<dbReference type="InterPro" id="IPR013083">
    <property type="entry name" value="Znf_RING/FYVE/PHD"/>
</dbReference>
<dbReference type="InterPro" id="IPR019786">
    <property type="entry name" value="Zinc_finger_PHD-type_CS"/>
</dbReference>
<dbReference type="Pfam" id="PF00628">
    <property type="entry name" value="PHD"/>
    <property type="match status" value="1"/>
</dbReference>
<dbReference type="AlphaFoldDB" id="C5PDP5"/>
<feature type="compositionally biased region" description="Low complexity" evidence="5">
    <location>
        <begin position="71"/>
        <end position="93"/>
    </location>
</feature>
<dbReference type="SMART" id="SM00249">
    <property type="entry name" value="PHD"/>
    <property type="match status" value="2"/>
</dbReference>
<dbReference type="HOGENOM" id="CLU_336144_0_0_1"/>
<feature type="region of interest" description="Disordered" evidence="5">
    <location>
        <begin position="162"/>
        <end position="291"/>
    </location>
</feature>
<evidence type="ECO:0000259" key="6">
    <source>
        <dbReference type="PROSITE" id="PS50016"/>
    </source>
</evidence>
<dbReference type="InterPro" id="IPR011011">
    <property type="entry name" value="Znf_FYVE_PHD"/>
</dbReference>
<evidence type="ECO:0000313" key="7">
    <source>
        <dbReference type="EMBL" id="EER25206.1"/>
    </source>
</evidence>
<dbReference type="PANTHER" id="PTHR47636:SF1">
    <property type="entry name" value="TRANSCRIPTIONAL REGULATORY PROTEIN RCO1"/>
    <property type="match status" value="1"/>
</dbReference>
<comment type="caution">
    <text evidence="7">The sequence shown here is derived from an EMBL/GenBank/DDBJ whole genome shotgun (WGS) entry which is preliminary data.</text>
</comment>
<dbReference type="CDD" id="cd15535">
    <property type="entry name" value="PHD1_Rco1"/>
    <property type="match status" value="1"/>
</dbReference>
<dbReference type="GO" id="GO:0006357">
    <property type="term" value="P:regulation of transcription by RNA polymerase II"/>
    <property type="evidence" value="ECO:0007669"/>
    <property type="project" value="TreeGrafter"/>
</dbReference>
<dbReference type="OrthoDB" id="5876363at2759"/>
<evidence type="ECO:0000256" key="1">
    <source>
        <dbReference type="ARBA" id="ARBA00022723"/>
    </source>
</evidence>
<dbReference type="PANTHER" id="PTHR47636">
    <property type="entry name" value="TRANSCRIPTIONAL REGULATORY PROTEIN RCO1"/>
    <property type="match status" value="1"/>
</dbReference>
<feature type="compositionally biased region" description="Basic residues" evidence="5">
    <location>
        <begin position="182"/>
        <end position="206"/>
    </location>
</feature>
<evidence type="ECO:0000256" key="4">
    <source>
        <dbReference type="PROSITE-ProRule" id="PRU00146"/>
    </source>
</evidence>
<feature type="compositionally biased region" description="Basic and acidic residues" evidence="5">
    <location>
        <begin position="243"/>
        <end position="262"/>
    </location>
</feature>
<dbReference type="PROSITE" id="PS01359">
    <property type="entry name" value="ZF_PHD_1"/>
    <property type="match status" value="1"/>
</dbReference>
<dbReference type="VEuPathDB" id="FungiDB:CPC735_018090"/>
<dbReference type="GO" id="GO:0008270">
    <property type="term" value="F:zinc ion binding"/>
    <property type="evidence" value="ECO:0007669"/>
    <property type="project" value="UniProtKB-KW"/>
</dbReference>
<evidence type="ECO:0000256" key="2">
    <source>
        <dbReference type="ARBA" id="ARBA00022771"/>
    </source>
</evidence>
<dbReference type="GO" id="GO:0032221">
    <property type="term" value="C:Rpd3S complex"/>
    <property type="evidence" value="ECO:0007669"/>
    <property type="project" value="TreeGrafter"/>
</dbReference>
<feature type="compositionally biased region" description="Low complexity" evidence="5">
    <location>
        <begin position="226"/>
        <end position="241"/>
    </location>
</feature>
<protein>
    <submittedName>
        <fullName evidence="7">PHD-finger motif containing protein</fullName>
    </submittedName>
</protein>
<name>C5PDP5_COCP7</name>
<gene>
    <name evidence="7" type="ORF">CPC735_018090</name>
</gene>
<dbReference type="InterPro" id="IPR001965">
    <property type="entry name" value="Znf_PHD"/>
</dbReference>
<feature type="compositionally biased region" description="Polar residues" evidence="5">
    <location>
        <begin position="263"/>
        <end position="285"/>
    </location>
</feature>